<evidence type="ECO:0000256" key="3">
    <source>
        <dbReference type="ARBA" id="ARBA00012953"/>
    </source>
</evidence>
<comment type="similarity">
    <text evidence="2 8">Belongs to the ComB family.</text>
</comment>
<organism evidence="9 10">
    <name type="scientific">Thermanaeromonas toyohensis ToBE</name>
    <dbReference type="NCBI Taxonomy" id="698762"/>
    <lineage>
        <taxon>Bacteria</taxon>
        <taxon>Bacillati</taxon>
        <taxon>Bacillota</taxon>
        <taxon>Clostridia</taxon>
        <taxon>Neomoorellales</taxon>
        <taxon>Neomoorellaceae</taxon>
        <taxon>Thermanaeromonas</taxon>
    </lineage>
</organism>
<dbReference type="Pfam" id="PF04029">
    <property type="entry name" value="2-ph_phosp"/>
    <property type="match status" value="1"/>
</dbReference>
<evidence type="ECO:0000256" key="2">
    <source>
        <dbReference type="ARBA" id="ARBA00009997"/>
    </source>
</evidence>
<keyword evidence="10" id="KW-1185">Reference proteome</keyword>
<dbReference type="RefSeq" id="WP_172839194.1">
    <property type="nucleotide sequence ID" value="NZ_LT838272.1"/>
</dbReference>
<evidence type="ECO:0000256" key="6">
    <source>
        <dbReference type="ARBA" id="ARBA00022842"/>
    </source>
</evidence>
<evidence type="ECO:0000256" key="5">
    <source>
        <dbReference type="ARBA" id="ARBA00022801"/>
    </source>
</evidence>
<evidence type="ECO:0000256" key="1">
    <source>
        <dbReference type="ARBA" id="ARBA00001946"/>
    </source>
</evidence>
<dbReference type="AlphaFoldDB" id="A0A1W1W373"/>
<dbReference type="GO" id="GO:0000287">
    <property type="term" value="F:magnesium ion binding"/>
    <property type="evidence" value="ECO:0007669"/>
    <property type="project" value="UniProtKB-UniRule"/>
</dbReference>
<dbReference type="GO" id="GO:0050532">
    <property type="term" value="F:2-phosphosulfolactate phosphatase activity"/>
    <property type="evidence" value="ECO:0007669"/>
    <property type="project" value="UniProtKB-UniRule"/>
</dbReference>
<name>A0A1W1W373_9FIRM</name>
<dbReference type="InterPro" id="IPR036702">
    <property type="entry name" value="ComB-like_sf"/>
</dbReference>
<evidence type="ECO:0000256" key="4">
    <source>
        <dbReference type="ARBA" id="ARBA00021948"/>
    </source>
</evidence>
<dbReference type="InterPro" id="IPR005238">
    <property type="entry name" value="ComB-like"/>
</dbReference>
<dbReference type="Gene3D" id="3.90.1560.10">
    <property type="entry name" value="ComB-like"/>
    <property type="match status" value="1"/>
</dbReference>
<dbReference type="SUPFAM" id="SSF142823">
    <property type="entry name" value="ComB-like"/>
    <property type="match status" value="1"/>
</dbReference>
<dbReference type="EC" id="3.1.3.71" evidence="3 8"/>
<proteinExistence type="inferred from homology"/>
<evidence type="ECO:0000256" key="7">
    <source>
        <dbReference type="ARBA" id="ARBA00033711"/>
    </source>
</evidence>
<dbReference type="STRING" id="698762.SAMN00808754_3235"/>
<keyword evidence="5 8" id="KW-0378">Hydrolase</keyword>
<evidence type="ECO:0000313" key="10">
    <source>
        <dbReference type="Proteomes" id="UP000192569"/>
    </source>
</evidence>
<comment type="catalytic activity">
    <reaction evidence="7 8">
        <text>(2R)-O-phospho-3-sulfolactate + H2O = (2R)-3-sulfolactate + phosphate</text>
        <dbReference type="Rhea" id="RHEA:23416"/>
        <dbReference type="ChEBI" id="CHEBI:15377"/>
        <dbReference type="ChEBI" id="CHEBI:15597"/>
        <dbReference type="ChEBI" id="CHEBI:43474"/>
        <dbReference type="ChEBI" id="CHEBI:58738"/>
        <dbReference type="EC" id="3.1.3.71"/>
    </reaction>
</comment>
<sequence>MEIDVFPTITSATDEGLNGKVVLVVDTLRATTTIAAALDAGCLEIIPVITPEEAIEMRERLGDERVLLGGERGAVKIPGFDLGNSPLEYTPEIVQGKRIIMTTTNGTRAIRKATPARLVLLAALINAPAVAEAVVGMGGGDITILCAGTRDRFSLEDFLTAGLLVSELEKKGNYILRDGALAAREFYRTVRTDILKVLKQSLHGAQLLELGFGPDLEYSSQVGILKVVPVYNGGLVKKYSAGD</sequence>
<dbReference type="Proteomes" id="UP000192569">
    <property type="component" value="Chromosome I"/>
</dbReference>
<gene>
    <name evidence="8" type="primary">comB</name>
    <name evidence="9" type="ORF">SAMN00808754_3235</name>
</gene>
<comment type="cofactor">
    <cofactor evidence="1 8">
        <name>Mg(2+)</name>
        <dbReference type="ChEBI" id="CHEBI:18420"/>
    </cofactor>
</comment>
<dbReference type="HAMAP" id="MF_00490">
    <property type="entry name" value="ComB"/>
    <property type="match status" value="1"/>
</dbReference>
<keyword evidence="6 8" id="KW-0460">Magnesium</keyword>
<accession>A0A1W1W373</accession>
<dbReference type="PANTHER" id="PTHR37311:SF1">
    <property type="entry name" value="2-PHOSPHOSULFOLACTATE PHOSPHATASE-RELATED"/>
    <property type="match status" value="1"/>
</dbReference>
<reference evidence="9 10" key="1">
    <citation type="submission" date="2017-04" db="EMBL/GenBank/DDBJ databases">
        <authorList>
            <person name="Afonso C.L."/>
            <person name="Miller P.J."/>
            <person name="Scott M.A."/>
            <person name="Spackman E."/>
            <person name="Goraichik I."/>
            <person name="Dimitrov K.M."/>
            <person name="Suarez D.L."/>
            <person name="Swayne D.E."/>
        </authorList>
    </citation>
    <scope>NUCLEOTIDE SEQUENCE [LARGE SCALE GENOMIC DNA]</scope>
    <source>
        <strain evidence="9 10">ToBE</strain>
    </source>
</reference>
<dbReference type="GO" id="GO:0050545">
    <property type="term" value="F:sulfopyruvate decarboxylase activity"/>
    <property type="evidence" value="ECO:0007669"/>
    <property type="project" value="TreeGrafter"/>
</dbReference>
<dbReference type="FunFam" id="3.90.1560.10:FF:000001">
    <property type="entry name" value="Probable 2-phosphosulfolactate phosphatase"/>
    <property type="match status" value="1"/>
</dbReference>
<dbReference type="EMBL" id="LT838272">
    <property type="protein sequence ID" value="SMC00046.1"/>
    <property type="molecule type" value="Genomic_DNA"/>
</dbReference>
<evidence type="ECO:0000256" key="8">
    <source>
        <dbReference type="HAMAP-Rule" id="MF_00490"/>
    </source>
</evidence>
<protein>
    <recommendedName>
        <fullName evidence="4 8">Probable 2-phosphosulfolactate phosphatase</fullName>
        <ecNumber evidence="3 8">3.1.3.71</ecNumber>
    </recommendedName>
</protein>
<dbReference type="PANTHER" id="PTHR37311">
    <property type="entry name" value="2-PHOSPHOSULFOLACTATE PHOSPHATASE-RELATED"/>
    <property type="match status" value="1"/>
</dbReference>
<evidence type="ECO:0000313" key="9">
    <source>
        <dbReference type="EMBL" id="SMC00046.1"/>
    </source>
</evidence>